<dbReference type="EMBL" id="KX229736">
    <property type="protein sequence ID" value="ANH51226.1"/>
    <property type="molecule type" value="Genomic_DNA"/>
</dbReference>
<evidence type="ECO:0000313" key="2">
    <source>
        <dbReference type="Proteomes" id="UP000221511"/>
    </source>
</evidence>
<reference evidence="1 2" key="1">
    <citation type="submission" date="2016-05" db="EMBL/GenBank/DDBJ databases">
        <title>Campylobacter bacteriophages isolated in Slovenia.</title>
        <authorList>
            <person name="Janez N."/>
            <person name="Peterka M."/>
            <person name="Accetto T."/>
        </authorList>
    </citation>
    <scope>NUCLEOTIDE SEQUENCE [LARGE SCALE GENOMIC DNA]</scope>
</reference>
<dbReference type="Proteomes" id="UP000221511">
    <property type="component" value="Segment"/>
</dbReference>
<proteinExistence type="predicted"/>
<organism evidence="1 2">
    <name type="scientific">Campylobacter phage PC5</name>
    <dbReference type="NCBI Taxonomy" id="1541690"/>
    <lineage>
        <taxon>Viruses</taxon>
        <taxon>Duplodnaviria</taxon>
        <taxon>Heunggongvirae</taxon>
        <taxon>Uroviricota</taxon>
        <taxon>Caudoviricetes</taxon>
        <taxon>Connertonviridae</taxon>
        <taxon>Fletchervirus</taxon>
        <taxon>Fletchervirus PC5</taxon>
    </lineage>
</organism>
<keyword evidence="2" id="KW-1185">Reference proteome</keyword>
<protein>
    <submittedName>
        <fullName evidence="1">Uncharacterized protein</fullName>
    </submittedName>
</protein>
<sequence>MYYSNVIFPLNEVIPGFTYNVKKSKSNIYIRFVAYGYSVDDLEIVYNNSIITISTIKDYHEVKTDPKFSNNFPQQDKFYIQFWCPKISGINAEYSGNFIKLNCSLGDISVNLGVVPIKFINEDNDVDILENTSDDTMNIIQLNGFMDELEGTKDDFYSEITNNKD</sequence>
<name>A0A1B0XVQ7_9CAUD</name>
<accession>A0A1B0XVQ7</accession>
<evidence type="ECO:0000313" key="1">
    <source>
        <dbReference type="EMBL" id="ANH51226.1"/>
    </source>
</evidence>
<gene>
    <name evidence="1" type="ORF">PC5_00107</name>
</gene>